<gene>
    <name evidence="2" type="ORF">P8A19_02605</name>
</gene>
<accession>A0ABY9IH50</accession>
<dbReference type="EMBL" id="CP120988">
    <property type="protein sequence ID" value="WLQ54400.1"/>
    <property type="molecule type" value="Genomic_DNA"/>
</dbReference>
<protein>
    <submittedName>
        <fullName evidence="2">MarR family winged helix-turn-helix transcriptional regulator</fullName>
    </submittedName>
</protein>
<dbReference type="InterPro" id="IPR036388">
    <property type="entry name" value="WH-like_DNA-bd_sf"/>
</dbReference>
<evidence type="ECO:0000313" key="3">
    <source>
        <dbReference type="Proteomes" id="UP001235744"/>
    </source>
</evidence>
<dbReference type="PANTHER" id="PTHR33164:SF99">
    <property type="entry name" value="MARR FAMILY REGULATORY PROTEIN"/>
    <property type="match status" value="1"/>
</dbReference>
<name>A0ABY9IH50_9ACTN</name>
<reference evidence="2 3" key="1">
    <citation type="submission" date="2023-03" db="EMBL/GenBank/DDBJ databases">
        <title>Isolation and description of six Streptomyces strains from soil environments, able to metabolize different microbial glucans.</title>
        <authorList>
            <person name="Widen T."/>
            <person name="Larsbrink J."/>
        </authorList>
    </citation>
    <scope>NUCLEOTIDE SEQUENCE [LARGE SCALE GENOMIC DNA]</scope>
    <source>
        <strain evidence="2 3">Alt2</strain>
    </source>
</reference>
<dbReference type="InterPro" id="IPR036390">
    <property type="entry name" value="WH_DNA-bd_sf"/>
</dbReference>
<keyword evidence="3" id="KW-1185">Reference proteome</keyword>
<dbReference type="Gene3D" id="1.10.10.10">
    <property type="entry name" value="Winged helix-like DNA-binding domain superfamily/Winged helix DNA-binding domain"/>
    <property type="match status" value="1"/>
</dbReference>
<feature type="domain" description="HTH marR-type" evidence="1">
    <location>
        <begin position="1"/>
        <end position="148"/>
    </location>
</feature>
<evidence type="ECO:0000313" key="2">
    <source>
        <dbReference type="EMBL" id="WLQ54400.1"/>
    </source>
</evidence>
<dbReference type="RefSeq" id="WP_306105627.1">
    <property type="nucleotide sequence ID" value="NZ_CP120988.1"/>
</dbReference>
<sequence length="167" mass="18775">MSGTSDWLDDDEDRAWNAFFEMQVLFWPRMARRLQQETGLSEPDFAILSALVRAPDAQLRPFELSGVTQFEKSRLHHHLTRMVGRGLLTRERCPDSSRGAMIALTPEGRDAITEAYPRRAAHIRQLLIEPLDAGRIDALTRISEALADHLRAEDVTLDDGRPAGAEG</sequence>
<organism evidence="2 3">
    <name type="scientific">Streptomyces poriferorum</name>
    <dbReference type="NCBI Taxonomy" id="2798799"/>
    <lineage>
        <taxon>Bacteria</taxon>
        <taxon>Bacillati</taxon>
        <taxon>Actinomycetota</taxon>
        <taxon>Actinomycetes</taxon>
        <taxon>Kitasatosporales</taxon>
        <taxon>Streptomycetaceae</taxon>
        <taxon>Streptomyces</taxon>
    </lineage>
</organism>
<dbReference type="Proteomes" id="UP001235744">
    <property type="component" value="Chromosome"/>
</dbReference>
<dbReference type="InterPro" id="IPR000835">
    <property type="entry name" value="HTH_MarR-typ"/>
</dbReference>
<dbReference type="InterPro" id="IPR039422">
    <property type="entry name" value="MarR/SlyA-like"/>
</dbReference>
<dbReference type="PROSITE" id="PS50995">
    <property type="entry name" value="HTH_MARR_2"/>
    <property type="match status" value="1"/>
</dbReference>
<dbReference type="PANTHER" id="PTHR33164">
    <property type="entry name" value="TRANSCRIPTIONAL REGULATOR, MARR FAMILY"/>
    <property type="match status" value="1"/>
</dbReference>
<evidence type="ECO:0000259" key="1">
    <source>
        <dbReference type="PROSITE" id="PS50995"/>
    </source>
</evidence>
<dbReference type="SUPFAM" id="SSF46785">
    <property type="entry name" value="Winged helix' DNA-binding domain"/>
    <property type="match status" value="1"/>
</dbReference>
<dbReference type="SMART" id="SM00347">
    <property type="entry name" value="HTH_MARR"/>
    <property type="match status" value="1"/>
</dbReference>
<proteinExistence type="predicted"/>
<dbReference type="Pfam" id="PF12802">
    <property type="entry name" value="MarR_2"/>
    <property type="match status" value="1"/>
</dbReference>